<evidence type="ECO:0000313" key="2">
    <source>
        <dbReference type="Proteomes" id="UP001055811"/>
    </source>
</evidence>
<comment type="caution">
    <text evidence="1">The sequence shown here is derived from an EMBL/GenBank/DDBJ whole genome shotgun (WGS) entry which is preliminary data.</text>
</comment>
<proteinExistence type="predicted"/>
<name>A0ACB9G762_CICIN</name>
<dbReference type="EMBL" id="CM042010">
    <property type="protein sequence ID" value="KAI3779288.1"/>
    <property type="molecule type" value="Genomic_DNA"/>
</dbReference>
<organism evidence="1 2">
    <name type="scientific">Cichorium intybus</name>
    <name type="common">Chicory</name>
    <dbReference type="NCBI Taxonomy" id="13427"/>
    <lineage>
        <taxon>Eukaryota</taxon>
        <taxon>Viridiplantae</taxon>
        <taxon>Streptophyta</taxon>
        <taxon>Embryophyta</taxon>
        <taxon>Tracheophyta</taxon>
        <taxon>Spermatophyta</taxon>
        <taxon>Magnoliopsida</taxon>
        <taxon>eudicotyledons</taxon>
        <taxon>Gunneridae</taxon>
        <taxon>Pentapetalae</taxon>
        <taxon>asterids</taxon>
        <taxon>campanulids</taxon>
        <taxon>Asterales</taxon>
        <taxon>Asteraceae</taxon>
        <taxon>Cichorioideae</taxon>
        <taxon>Cichorieae</taxon>
        <taxon>Cichoriinae</taxon>
        <taxon>Cichorium</taxon>
    </lineage>
</organism>
<dbReference type="Proteomes" id="UP001055811">
    <property type="component" value="Linkage Group LG02"/>
</dbReference>
<accession>A0ACB9G762</accession>
<sequence>MLLRRPKLDEINGFNIDLFVGFFFYVALPPRVSGNHLHRSTTLFLFLHKNIQPWCSITSKRSQGYQPGKILST</sequence>
<reference evidence="2" key="1">
    <citation type="journal article" date="2022" name="Mol. Ecol. Resour.">
        <title>The genomes of chicory, endive, great burdock and yacon provide insights into Asteraceae palaeo-polyploidization history and plant inulin production.</title>
        <authorList>
            <person name="Fan W."/>
            <person name="Wang S."/>
            <person name="Wang H."/>
            <person name="Wang A."/>
            <person name="Jiang F."/>
            <person name="Liu H."/>
            <person name="Zhao H."/>
            <person name="Xu D."/>
            <person name="Zhang Y."/>
        </authorList>
    </citation>
    <scope>NUCLEOTIDE SEQUENCE [LARGE SCALE GENOMIC DNA]</scope>
    <source>
        <strain evidence="2">cv. Punajuju</strain>
    </source>
</reference>
<protein>
    <submittedName>
        <fullName evidence="1">Uncharacterized protein</fullName>
    </submittedName>
</protein>
<keyword evidence="2" id="KW-1185">Reference proteome</keyword>
<gene>
    <name evidence="1" type="ORF">L2E82_08941</name>
</gene>
<reference evidence="1 2" key="2">
    <citation type="journal article" date="2022" name="Mol. Ecol. Resour.">
        <title>The genomes of chicory, endive, great burdock and yacon provide insights into Asteraceae paleo-polyploidization history and plant inulin production.</title>
        <authorList>
            <person name="Fan W."/>
            <person name="Wang S."/>
            <person name="Wang H."/>
            <person name="Wang A."/>
            <person name="Jiang F."/>
            <person name="Liu H."/>
            <person name="Zhao H."/>
            <person name="Xu D."/>
            <person name="Zhang Y."/>
        </authorList>
    </citation>
    <scope>NUCLEOTIDE SEQUENCE [LARGE SCALE GENOMIC DNA]</scope>
    <source>
        <strain evidence="2">cv. Punajuju</strain>
        <tissue evidence="1">Leaves</tissue>
    </source>
</reference>
<evidence type="ECO:0000313" key="1">
    <source>
        <dbReference type="EMBL" id="KAI3779288.1"/>
    </source>
</evidence>